<sequence length="525" mass="57065">MKTFTNHGGHVGAIGETIGGVVFASYYLQDDVGVETSGRKSEESDPGYHSDEGGSAHSSSELSRDKERERNDARKGGIKRAIERGRGEQVAGHWKGVEVKGKGKVEEVHRRSRIDEGENGGRKQAVEGCFKLGQKEVSFLYFDVALLTGLLATGKRIAFERSEGTSEVEEVLKGAMEELETVGLFRKLYTMLVVSGLLFPQCAEGGAWDLVYVVENVDGRILAVVEAFVEIDEYNAYVEDVQVVISVEERLWRARDALRKEREAHAANKKELEELKEAIAQNAMVKDFPEFAMMQRSGTEPNDAELKDVSEEGTNIAMGSPQVELHAGSSSPFLPSIDNVLDTAPVGDIVLLSHKGSDSVEDDMFLGREIGEGVVPDGQPVTEEGAQTRQIPVDYVVVADEIVIATLNVSTVREEGATEDVAPSGVSGNRSVFDIKMCIDQEAGNPTPIFAVAITTDEDNAHIPSKATFTITSPTKSSTVEQVMSQVLKLFFKKQSTNSHAAFTASHAVACCHWLCDGTNFVMPC</sequence>
<feature type="region of interest" description="Disordered" evidence="2">
    <location>
        <begin position="36"/>
        <end position="82"/>
    </location>
</feature>
<feature type="compositionally biased region" description="Basic and acidic residues" evidence="2">
    <location>
        <begin position="62"/>
        <end position="82"/>
    </location>
</feature>
<keyword evidence="4" id="KW-1185">Reference proteome</keyword>
<dbReference type="Proteomes" id="UP001153076">
    <property type="component" value="Unassembled WGS sequence"/>
</dbReference>
<dbReference type="OrthoDB" id="1704153at2759"/>
<accession>A0A9Q1JSY7</accession>
<dbReference type="EMBL" id="JAKOGI010000793">
    <property type="protein sequence ID" value="KAJ8430475.1"/>
    <property type="molecule type" value="Genomic_DNA"/>
</dbReference>
<evidence type="ECO:0000313" key="3">
    <source>
        <dbReference type="EMBL" id="KAJ8430475.1"/>
    </source>
</evidence>
<feature type="compositionally biased region" description="Basic and acidic residues" evidence="2">
    <location>
        <begin position="37"/>
        <end position="54"/>
    </location>
</feature>
<evidence type="ECO:0000313" key="4">
    <source>
        <dbReference type="Proteomes" id="UP001153076"/>
    </source>
</evidence>
<protein>
    <submittedName>
        <fullName evidence="3">Uncharacterized protein</fullName>
    </submittedName>
</protein>
<organism evidence="3 4">
    <name type="scientific">Carnegiea gigantea</name>
    <dbReference type="NCBI Taxonomy" id="171969"/>
    <lineage>
        <taxon>Eukaryota</taxon>
        <taxon>Viridiplantae</taxon>
        <taxon>Streptophyta</taxon>
        <taxon>Embryophyta</taxon>
        <taxon>Tracheophyta</taxon>
        <taxon>Spermatophyta</taxon>
        <taxon>Magnoliopsida</taxon>
        <taxon>eudicotyledons</taxon>
        <taxon>Gunneridae</taxon>
        <taxon>Pentapetalae</taxon>
        <taxon>Caryophyllales</taxon>
        <taxon>Cactineae</taxon>
        <taxon>Cactaceae</taxon>
        <taxon>Cactoideae</taxon>
        <taxon>Echinocereeae</taxon>
        <taxon>Carnegiea</taxon>
    </lineage>
</organism>
<feature type="coiled-coil region" evidence="1">
    <location>
        <begin position="255"/>
        <end position="282"/>
    </location>
</feature>
<reference evidence="3" key="1">
    <citation type="submission" date="2022-04" db="EMBL/GenBank/DDBJ databases">
        <title>Carnegiea gigantea Genome sequencing and assembly v2.</title>
        <authorList>
            <person name="Copetti D."/>
            <person name="Sanderson M.J."/>
            <person name="Burquez A."/>
            <person name="Wojciechowski M.F."/>
        </authorList>
    </citation>
    <scope>NUCLEOTIDE SEQUENCE</scope>
    <source>
        <strain evidence="3">SGP5-SGP5p</strain>
        <tissue evidence="3">Aerial part</tissue>
    </source>
</reference>
<gene>
    <name evidence="3" type="ORF">Cgig2_003057</name>
</gene>
<name>A0A9Q1JSY7_9CARY</name>
<proteinExistence type="predicted"/>
<dbReference type="AlphaFoldDB" id="A0A9Q1JSY7"/>
<evidence type="ECO:0000256" key="1">
    <source>
        <dbReference type="SAM" id="Coils"/>
    </source>
</evidence>
<comment type="caution">
    <text evidence="3">The sequence shown here is derived from an EMBL/GenBank/DDBJ whole genome shotgun (WGS) entry which is preliminary data.</text>
</comment>
<evidence type="ECO:0000256" key="2">
    <source>
        <dbReference type="SAM" id="MobiDB-lite"/>
    </source>
</evidence>
<keyword evidence="1" id="KW-0175">Coiled coil</keyword>